<proteinExistence type="predicted"/>
<keyword evidence="1" id="KW-0472">Membrane</keyword>
<evidence type="ECO:0000256" key="1">
    <source>
        <dbReference type="SAM" id="Phobius"/>
    </source>
</evidence>
<dbReference type="EMBL" id="JARAKH010000011">
    <property type="protein sequence ID" value="KAK8399782.1"/>
    <property type="molecule type" value="Genomic_DNA"/>
</dbReference>
<dbReference type="InterPro" id="IPR032675">
    <property type="entry name" value="LRR_dom_sf"/>
</dbReference>
<organism evidence="2 3">
    <name type="scientific">Scylla paramamosain</name>
    <name type="common">Mud crab</name>
    <dbReference type="NCBI Taxonomy" id="85552"/>
    <lineage>
        <taxon>Eukaryota</taxon>
        <taxon>Metazoa</taxon>
        <taxon>Ecdysozoa</taxon>
        <taxon>Arthropoda</taxon>
        <taxon>Crustacea</taxon>
        <taxon>Multicrustacea</taxon>
        <taxon>Malacostraca</taxon>
        <taxon>Eumalacostraca</taxon>
        <taxon>Eucarida</taxon>
        <taxon>Decapoda</taxon>
        <taxon>Pleocyemata</taxon>
        <taxon>Brachyura</taxon>
        <taxon>Eubrachyura</taxon>
        <taxon>Portunoidea</taxon>
        <taxon>Portunidae</taxon>
        <taxon>Portuninae</taxon>
        <taxon>Scylla</taxon>
    </lineage>
</organism>
<feature type="transmembrane region" description="Helical" evidence="1">
    <location>
        <begin position="55"/>
        <end position="77"/>
    </location>
</feature>
<keyword evidence="1" id="KW-0812">Transmembrane</keyword>
<dbReference type="AlphaFoldDB" id="A0AAW0UNN5"/>
<accession>A0AAW0UNN5</accession>
<evidence type="ECO:0000313" key="3">
    <source>
        <dbReference type="Proteomes" id="UP001487740"/>
    </source>
</evidence>
<protein>
    <submittedName>
        <fullName evidence="2">Uncharacterized protein</fullName>
    </submittedName>
</protein>
<gene>
    <name evidence="2" type="ORF">O3P69_003660</name>
</gene>
<sequence>MVCNCSLQWLAEVLGAANTSLLAPDLQCAAPDKLRGVYLSRLTTGELDCVDRLQVVLGIVAVCVSFVLLLTLSLVLCRYRRRRQRDKLMGRGWPPGPLAPWPPDDHAAATRHIMADDYGYHAYSVRHVPVTKV</sequence>
<dbReference type="Gene3D" id="3.80.10.10">
    <property type="entry name" value="Ribonuclease Inhibitor"/>
    <property type="match status" value="1"/>
</dbReference>
<reference evidence="2 3" key="1">
    <citation type="submission" date="2023-03" db="EMBL/GenBank/DDBJ databases">
        <title>High-quality genome of Scylla paramamosain provides insights in environmental adaptation.</title>
        <authorList>
            <person name="Zhang L."/>
        </authorList>
    </citation>
    <scope>NUCLEOTIDE SEQUENCE [LARGE SCALE GENOMIC DNA]</scope>
    <source>
        <strain evidence="2">LZ_2023a</strain>
        <tissue evidence="2">Muscle</tissue>
    </source>
</reference>
<evidence type="ECO:0000313" key="2">
    <source>
        <dbReference type="EMBL" id="KAK8399782.1"/>
    </source>
</evidence>
<dbReference type="Proteomes" id="UP001487740">
    <property type="component" value="Unassembled WGS sequence"/>
</dbReference>
<keyword evidence="1" id="KW-1133">Transmembrane helix</keyword>
<comment type="caution">
    <text evidence="2">The sequence shown here is derived from an EMBL/GenBank/DDBJ whole genome shotgun (WGS) entry which is preliminary data.</text>
</comment>
<keyword evidence="3" id="KW-1185">Reference proteome</keyword>
<name>A0AAW0UNN5_SCYPA</name>